<evidence type="ECO:0000313" key="4">
    <source>
        <dbReference type="EMBL" id="QES89103.1"/>
    </source>
</evidence>
<sequence length="359" mass="39558">MTKIIQRFYLLLVALITITSCKKDEIKSVIDTSTVDVKLTASATSLTLIKEDSTKTALSLSWNEANFNYKADVTYTLQIAKTGTSFYNPAEITVGVNTTSYDLNTYSLNSILYQNFGISGNGSFDIRVKISLLQNGTNAGSTSSIDDLYSDTLTIPVNTFDMEVSYPKLWITGPFNNWSFTDQAFIASQNFDGNYAGFLYVPSAVTDYTFKLSDAQDWDHTQYGYATNTTMSSNASAGNLWYSGAGYVYITANTNNLTWSATVTNWYVVGDAIDGTWTTFIPMTYDPTTSTWITTTTLKNSGSLKFLANQAWNIFLGLSSSNQLGIGEQGNISVPNAGTYKITLDLHNAPNYTYTIEKQ</sequence>
<protein>
    <submittedName>
        <fullName evidence="4">Uncharacterized protein</fullName>
    </submittedName>
</protein>
<feature type="domain" description="DUF5111" evidence="3">
    <location>
        <begin position="183"/>
        <end position="263"/>
    </location>
</feature>
<evidence type="ECO:0000313" key="5">
    <source>
        <dbReference type="Proteomes" id="UP000292424"/>
    </source>
</evidence>
<dbReference type="RefSeq" id="WP_131330049.1">
    <property type="nucleotide sequence ID" value="NZ_CP044016.1"/>
</dbReference>
<reference evidence="4 5" key="1">
    <citation type="submission" date="2019-09" db="EMBL/GenBank/DDBJ databases">
        <title>Complete genome sequence of Arachidicoccus sp. B3-10 isolated from apple orchard soil.</title>
        <authorList>
            <person name="Kim H.S."/>
            <person name="Han K.-I."/>
            <person name="Suh M.K."/>
            <person name="Lee K.C."/>
            <person name="Eom M.K."/>
            <person name="Kim J.-S."/>
            <person name="Kang S.W."/>
            <person name="Sin Y."/>
            <person name="Lee J.-S."/>
        </authorList>
    </citation>
    <scope>NUCLEOTIDE SEQUENCE [LARGE SCALE GENOMIC DNA]</scope>
    <source>
        <strain evidence="4 5">B3-10</strain>
    </source>
</reference>
<dbReference type="AlphaFoldDB" id="A0A5P2G7A7"/>
<gene>
    <name evidence="4" type="ORF">E0W69_010675</name>
</gene>
<dbReference type="PROSITE" id="PS51257">
    <property type="entry name" value="PROKAR_LIPOPROTEIN"/>
    <property type="match status" value="1"/>
</dbReference>
<organism evidence="4 5">
    <name type="scientific">Rhizosphaericola mali</name>
    <dbReference type="NCBI Taxonomy" id="2545455"/>
    <lineage>
        <taxon>Bacteria</taxon>
        <taxon>Pseudomonadati</taxon>
        <taxon>Bacteroidota</taxon>
        <taxon>Chitinophagia</taxon>
        <taxon>Chitinophagales</taxon>
        <taxon>Chitinophagaceae</taxon>
        <taxon>Rhizosphaericola</taxon>
    </lineage>
</organism>
<proteinExistence type="predicted"/>
<dbReference type="Gene3D" id="2.60.40.3620">
    <property type="match status" value="2"/>
</dbReference>
<accession>A0A5P2G7A7</accession>
<dbReference type="EMBL" id="CP044016">
    <property type="protein sequence ID" value="QES89103.1"/>
    <property type="molecule type" value="Genomic_DNA"/>
</dbReference>
<evidence type="ECO:0000259" key="1">
    <source>
        <dbReference type="Pfam" id="PF14292"/>
    </source>
</evidence>
<evidence type="ECO:0000259" key="2">
    <source>
        <dbReference type="Pfam" id="PF16411"/>
    </source>
</evidence>
<dbReference type="Pfam" id="PF14292">
    <property type="entry name" value="SusE"/>
    <property type="match status" value="1"/>
</dbReference>
<evidence type="ECO:0000259" key="3">
    <source>
        <dbReference type="Pfam" id="PF17138"/>
    </source>
</evidence>
<keyword evidence="5" id="KW-1185">Reference proteome</keyword>
<dbReference type="InterPro" id="IPR025970">
    <property type="entry name" value="SusE"/>
</dbReference>
<dbReference type="Proteomes" id="UP000292424">
    <property type="component" value="Chromosome"/>
</dbReference>
<dbReference type="CDD" id="cd12967">
    <property type="entry name" value="CBM_SusE-F_like_u1"/>
    <property type="match status" value="1"/>
</dbReference>
<feature type="domain" description="Outer membrane protein SusF/SusE-like C-terminal" evidence="2">
    <location>
        <begin position="266"/>
        <end position="348"/>
    </location>
</feature>
<dbReference type="InterPro" id="IPR033404">
    <property type="entry name" value="DUF5111"/>
</dbReference>
<dbReference type="KEGG" id="arac:E0W69_010675"/>
<dbReference type="Pfam" id="PF16411">
    <property type="entry name" value="SusF_SusE"/>
    <property type="match status" value="1"/>
</dbReference>
<name>A0A5P2G7A7_9BACT</name>
<dbReference type="Pfam" id="PF17138">
    <property type="entry name" value="DUF5111"/>
    <property type="match status" value="1"/>
</dbReference>
<feature type="domain" description="SusE outer membrane protein" evidence="1">
    <location>
        <begin position="24"/>
        <end position="129"/>
    </location>
</feature>
<dbReference type="OrthoDB" id="975117at2"/>
<dbReference type="InterPro" id="IPR032187">
    <property type="entry name" value="SusF/SusE-like_C"/>
</dbReference>